<dbReference type="Proteomes" id="UP000614410">
    <property type="component" value="Unassembled WGS sequence"/>
</dbReference>
<dbReference type="Gene3D" id="3.40.50.1820">
    <property type="entry name" value="alpha/beta hydrolase"/>
    <property type="match status" value="1"/>
</dbReference>
<dbReference type="SUPFAM" id="SSF53474">
    <property type="entry name" value="alpha/beta-Hydrolases"/>
    <property type="match status" value="1"/>
</dbReference>
<accession>A0A934KLN0</accession>
<dbReference type="GO" id="GO:0016787">
    <property type="term" value="F:hydrolase activity"/>
    <property type="evidence" value="ECO:0007669"/>
    <property type="project" value="UniProtKB-KW"/>
</dbReference>
<dbReference type="InterPro" id="IPR000073">
    <property type="entry name" value="AB_hydrolase_1"/>
</dbReference>
<evidence type="ECO:0000313" key="2">
    <source>
        <dbReference type="EMBL" id="MBJ7608085.1"/>
    </source>
</evidence>
<protein>
    <submittedName>
        <fullName evidence="2">Alpha/beta fold hydrolase</fullName>
    </submittedName>
</protein>
<evidence type="ECO:0000313" key="3">
    <source>
        <dbReference type="Proteomes" id="UP000614410"/>
    </source>
</evidence>
<dbReference type="AlphaFoldDB" id="A0A934KLN0"/>
<evidence type="ECO:0000259" key="1">
    <source>
        <dbReference type="Pfam" id="PF00561"/>
    </source>
</evidence>
<sequence>MTTTTAPAAMDELHLRAGGRTIRCLSVGEGRPLLLCHGFLSSAEEFGGRFIELAAYRRLIIPDLPGNGESSPLAGRHTVEAMAAALESLLNRLDIDEFDVAGLCLGASVACALVERCGERVDRVVLHTPLLAPALVRRFYREQVRLLTLPPLWQAVIALSRSRLVSDLYKRYVIVEGDVDRQTAQANFDNQRRAHPRAAREWLRDGSGYGGLQALERRDGQTLVIVAEQDRIVDVQQLRRLIAGRPNIHLYVDGEQGHGWNSAAVHRQLGVMREFFAERS</sequence>
<dbReference type="Pfam" id="PF00561">
    <property type="entry name" value="Abhydrolase_1"/>
    <property type="match status" value="1"/>
</dbReference>
<dbReference type="EMBL" id="JAEKNN010000007">
    <property type="protein sequence ID" value="MBJ7608085.1"/>
    <property type="molecule type" value="Genomic_DNA"/>
</dbReference>
<gene>
    <name evidence="2" type="ORF">JF887_01460</name>
</gene>
<dbReference type="PRINTS" id="PR00111">
    <property type="entry name" value="ABHYDROLASE"/>
</dbReference>
<comment type="caution">
    <text evidence="2">The sequence shown here is derived from an EMBL/GenBank/DDBJ whole genome shotgun (WGS) entry which is preliminary data.</text>
</comment>
<organism evidence="2 3">
    <name type="scientific">Candidatus Amunia macphersoniae</name>
    <dbReference type="NCBI Taxonomy" id="3127014"/>
    <lineage>
        <taxon>Bacteria</taxon>
        <taxon>Bacillati</taxon>
        <taxon>Candidatus Dormiibacterota</taxon>
        <taxon>Candidatus Dormibacteria</taxon>
        <taxon>Candidatus Aeolococcales</taxon>
        <taxon>Candidatus Aeolococcaceae</taxon>
        <taxon>Candidatus Amunia</taxon>
    </lineage>
</organism>
<dbReference type="InterPro" id="IPR029058">
    <property type="entry name" value="AB_hydrolase_fold"/>
</dbReference>
<reference evidence="2 3" key="1">
    <citation type="submission" date="2020-10" db="EMBL/GenBank/DDBJ databases">
        <title>Ca. Dormibacterota MAGs.</title>
        <authorList>
            <person name="Montgomery K."/>
        </authorList>
    </citation>
    <scope>NUCLEOTIDE SEQUENCE [LARGE SCALE GENOMIC DNA]</scope>
    <source>
        <strain evidence="2">Mitchell_Peninsula_5</strain>
    </source>
</reference>
<proteinExistence type="predicted"/>
<name>A0A934KLN0_9BACT</name>
<keyword evidence="2" id="KW-0378">Hydrolase</keyword>
<feature type="domain" description="AB hydrolase-1" evidence="1">
    <location>
        <begin position="32"/>
        <end position="258"/>
    </location>
</feature>
<dbReference type="PANTHER" id="PTHR43798">
    <property type="entry name" value="MONOACYLGLYCEROL LIPASE"/>
    <property type="match status" value="1"/>
</dbReference>
<dbReference type="InterPro" id="IPR050266">
    <property type="entry name" value="AB_hydrolase_sf"/>
</dbReference>